<evidence type="ECO:0000256" key="2">
    <source>
        <dbReference type="ARBA" id="ARBA00008107"/>
    </source>
</evidence>
<keyword evidence="5 7" id="KW-0963">Cytoplasm</keyword>
<dbReference type="EMBL" id="JQBX01000005">
    <property type="protein sequence ID" value="KRN94422.1"/>
    <property type="molecule type" value="Genomic_DNA"/>
</dbReference>
<reference evidence="9 10" key="1">
    <citation type="journal article" date="2015" name="Genome Announc.">
        <title>Expanding the biotechnology potential of lactobacilli through comparative genomics of 213 strains and associated genera.</title>
        <authorList>
            <person name="Sun Z."/>
            <person name="Harris H.M."/>
            <person name="McCann A."/>
            <person name="Guo C."/>
            <person name="Argimon S."/>
            <person name="Zhang W."/>
            <person name="Yang X."/>
            <person name="Jeffery I.B."/>
            <person name="Cooney J.C."/>
            <person name="Kagawa T.F."/>
            <person name="Liu W."/>
            <person name="Song Y."/>
            <person name="Salvetti E."/>
            <person name="Wrobel A."/>
            <person name="Rasinkangas P."/>
            <person name="Parkhill J."/>
            <person name="Rea M.C."/>
            <person name="O'Sullivan O."/>
            <person name="Ritari J."/>
            <person name="Douillard F.P."/>
            <person name="Paul Ross R."/>
            <person name="Yang R."/>
            <person name="Briner A.E."/>
            <person name="Felis G.E."/>
            <person name="de Vos W.M."/>
            <person name="Barrangou R."/>
            <person name="Klaenhammer T.R."/>
            <person name="Caufield P.W."/>
            <person name="Cui Y."/>
            <person name="Zhang H."/>
            <person name="O'Toole P.W."/>
        </authorList>
    </citation>
    <scope>NUCLEOTIDE SEQUENCE [LARGE SCALE GENOMIC DNA]</scope>
    <source>
        <strain evidence="9 10">DSM 18001</strain>
    </source>
</reference>
<dbReference type="InterPro" id="IPR026022">
    <property type="entry name" value="PhoU_dom"/>
</dbReference>
<evidence type="ECO:0000256" key="4">
    <source>
        <dbReference type="ARBA" id="ARBA00022448"/>
    </source>
</evidence>
<evidence type="ECO:0000256" key="7">
    <source>
        <dbReference type="PIRNR" id="PIRNR003107"/>
    </source>
</evidence>
<dbReference type="GO" id="GO:0045936">
    <property type="term" value="P:negative regulation of phosphate metabolic process"/>
    <property type="evidence" value="ECO:0007669"/>
    <property type="project" value="InterPro"/>
</dbReference>
<organism evidence="9 10">
    <name type="scientific">Pediococcus stilesii</name>
    <dbReference type="NCBI Taxonomy" id="331679"/>
    <lineage>
        <taxon>Bacteria</taxon>
        <taxon>Bacillati</taxon>
        <taxon>Bacillota</taxon>
        <taxon>Bacilli</taxon>
        <taxon>Lactobacillales</taxon>
        <taxon>Lactobacillaceae</taxon>
        <taxon>Pediococcus</taxon>
    </lineage>
</organism>
<dbReference type="PIRSF" id="PIRSF003107">
    <property type="entry name" value="PhoU"/>
    <property type="match status" value="1"/>
</dbReference>
<feature type="domain" description="PhoU" evidence="8">
    <location>
        <begin position="17"/>
        <end position="103"/>
    </location>
</feature>
<dbReference type="FunFam" id="1.20.58.220:FF:000004">
    <property type="entry name" value="Phosphate-specific transport system accessory protein PhoU"/>
    <property type="match status" value="1"/>
</dbReference>
<name>A0A0R2L3Q3_9LACO</name>
<accession>A0A0R2L3Q3</accession>
<evidence type="ECO:0000256" key="6">
    <source>
        <dbReference type="ARBA" id="ARBA00022592"/>
    </source>
</evidence>
<dbReference type="NCBIfam" id="TIGR02135">
    <property type="entry name" value="phoU_full"/>
    <property type="match status" value="1"/>
</dbReference>
<evidence type="ECO:0000256" key="3">
    <source>
        <dbReference type="ARBA" id="ARBA00011738"/>
    </source>
</evidence>
<dbReference type="GO" id="GO:0005737">
    <property type="term" value="C:cytoplasm"/>
    <property type="evidence" value="ECO:0007669"/>
    <property type="project" value="UniProtKB-SubCell"/>
</dbReference>
<sequence>MRGIFNDELKRLLGKFTEMGINVSEQIYRATKSFIDHDRDMAQGVIDFDNNINEEEVNLEDQALNLMALQQPVASDFRQVIVVLKASSELERIGDHAVGIAKETIRIKGHNRDSQIESEIAEMTNAVRTMLDITMDAYVKKDGKLADEVIKANNQIDANYKKIRKEVLSNMKTDPKSVTGGTGYLMVANYIERIGDHIINVVEWILYNQTGKITEINADVTDVDGLN</sequence>
<comment type="subunit">
    <text evidence="3 7">Homodimer.</text>
</comment>
<evidence type="ECO:0000313" key="9">
    <source>
        <dbReference type="EMBL" id="KRN94422.1"/>
    </source>
</evidence>
<comment type="similarity">
    <text evidence="2 7">Belongs to the PhoU family.</text>
</comment>
<dbReference type="PATRIC" id="fig|331679.3.peg.1378"/>
<dbReference type="RefSeq" id="WP_057802167.1">
    <property type="nucleotide sequence ID" value="NZ_JQBX01000005.1"/>
</dbReference>
<dbReference type="PANTHER" id="PTHR42930:SF3">
    <property type="entry name" value="PHOSPHATE-SPECIFIC TRANSPORT SYSTEM ACCESSORY PROTEIN PHOU"/>
    <property type="match status" value="1"/>
</dbReference>
<keyword evidence="10" id="KW-1185">Reference proteome</keyword>
<evidence type="ECO:0000259" key="8">
    <source>
        <dbReference type="Pfam" id="PF01895"/>
    </source>
</evidence>
<keyword evidence="4 7" id="KW-0813">Transport</keyword>
<keyword evidence="6 7" id="KW-0592">Phosphate transport</keyword>
<comment type="subcellular location">
    <subcellularLocation>
        <location evidence="1 7">Cytoplasm</location>
    </subcellularLocation>
</comment>
<dbReference type="Pfam" id="PF01895">
    <property type="entry name" value="PhoU"/>
    <property type="match status" value="2"/>
</dbReference>
<protein>
    <recommendedName>
        <fullName evidence="7">Phosphate-specific transport system accessory protein PhoU</fullName>
    </recommendedName>
</protein>
<dbReference type="PANTHER" id="PTHR42930">
    <property type="entry name" value="PHOSPHATE-SPECIFIC TRANSPORT SYSTEM ACCESSORY PROTEIN PHOU"/>
    <property type="match status" value="1"/>
</dbReference>
<dbReference type="GO" id="GO:0030643">
    <property type="term" value="P:intracellular phosphate ion homeostasis"/>
    <property type="evidence" value="ECO:0007669"/>
    <property type="project" value="InterPro"/>
</dbReference>
<gene>
    <name evidence="9" type="ORF">IV81_GL001346</name>
</gene>
<evidence type="ECO:0000313" key="10">
    <source>
        <dbReference type="Proteomes" id="UP000051859"/>
    </source>
</evidence>
<dbReference type="Proteomes" id="UP000051859">
    <property type="component" value="Unassembled WGS sequence"/>
</dbReference>
<dbReference type="InterPro" id="IPR038078">
    <property type="entry name" value="PhoU-like_sf"/>
</dbReference>
<dbReference type="STRING" id="331679.IV81_GL001346"/>
<feature type="domain" description="PhoU" evidence="8">
    <location>
        <begin position="120"/>
        <end position="205"/>
    </location>
</feature>
<dbReference type="SUPFAM" id="SSF109755">
    <property type="entry name" value="PhoU-like"/>
    <property type="match status" value="1"/>
</dbReference>
<comment type="caution">
    <text evidence="9">The sequence shown here is derived from an EMBL/GenBank/DDBJ whole genome shotgun (WGS) entry which is preliminary data.</text>
</comment>
<dbReference type="InterPro" id="IPR028366">
    <property type="entry name" value="PhoU"/>
</dbReference>
<evidence type="ECO:0000256" key="5">
    <source>
        <dbReference type="ARBA" id="ARBA00022490"/>
    </source>
</evidence>
<comment type="function">
    <text evidence="7">Plays a role in the regulation of phosphate uptake.</text>
</comment>
<dbReference type="GO" id="GO:0006817">
    <property type="term" value="P:phosphate ion transport"/>
    <property type="evidence" value="ECO:0007669"/>
    <property type="project" value="UniProtKB-KW"/>
</dbReference>
<evidence type="ECO:0000256" key="1">
    <source>
        <dbReference type="ARBA" id="ARBA00004496"/>
    </source>
</evidence>
<proteinExistence type="inferred from homology"/>
<dbReference type="Gene3D" id="1.20.58.220">
    <property type="entry name" value="Phosphate transport system protein phou homolog 2, domain 2"/>
    <property type="match status" value="1"/>
</dbReference>
<dbReference type="AlphaFoldDB" id="A0A0R2L3Q3"/>